<reference evidence="1" key="1">
    <citation type="submission" date="2021-05" db="EMBL/GenBank/DDBJ databases">
        <title>Novel Bacillus species.</title>
        <authorList>
            <person name="Liu G."/>
        </authorList>
    </citation>
    <scope>NUCLEOTIDE SEQUENCE</scope>
    <source>
        <strain evidence="1">FJAT-50051</strain>
    </source>
</reference>
<comment type="caution">
    <text evidence="1">The sequence shown here is derived from an EMBL/GenBank/DDBJ whole genome shotgun (WGS) entry which is preliminary data.</text>
</comment>
<protein>
    <submittedName>
        <fullName evidence="1">Uncharacterized protein</fullName>
    </submittedName>
</protein>
<gene>
    <name evidence="1" type="ORF">KHB02_10565</name>
</gene>
<accession>A0A942SWX4</accession>
<dbReference type="EMBL" id="JAGYPE010000002">
    <property type="protein sequence ID" value="MBS4181830.1"/>
    <property type="molecule type" value="Genomic_DNA"/>
</dbReference>
<sequence>MTSPIEGSDVWIITTVHRAGVIHLAVRLQTCLDARARSAAVERSSSPRELPAHRLASAMIGRFLADTALAALGGPEPAPLPAEAAVLVVRESTGGPGRA</sequence>
<dbReference type="AlphaFoldDB" id="A0A942SWX4"/>
<proteinExistence type="predicted"/>
<organism evidence="1">
    <name type="scientific">Neobacillus citreus</name>
    <dbReference type="NCBI Taxonomy" id="2833578"/>
    <lineage>
        <taxon>Bacteria</taxon>
        <taxon>Bacillati</taxon>
        <taxon>Bacillota</taxon>
        <taxon>Bacilli</taxon>
        <taxon>Bacillales</taxon>
        <taxon>Bacillaceae</taxon>
        <taxon>Neobacillus</taxon>
    </lineage>
</organism>
<evidence type="ECO:0000313" key="1">
    <source>
        <dbReference type="EMBL" id="MBS4181830.1"/>
    </source>
</evidence>
<name>A0A942SWX4_9BACI</name>